<dbReference type="Proteomes" id="UP001552427">
    <property type="component" value="Unassembled WGS sequence"/>
</dbReference>
<protein>
    <submittedName>
        <fullName evidence="2">Helix-turn-helix domain-containing protein</fullName>
    </submittedName>
</protein>
<reference evidence="2 3" key="1">
    <citation type="submission" date="2024-06" db="EMBL/GenBank/DDBJ databases">
        <title>The Natural Products Discovery Center: Release of the First 8490 Sequenced Strains for Exploring Actinobacteria Biosynthetic Diversity.</title>
        <authorList>
            <person name="Kalkreuter E."/>
            <person name="Kautsar S.A."/>
            <person name="Yang D."/>
            <person name="Bader C.D."/>
            <person name="Teijaro C.N."/>
            <person name="Fluegel L."/>
            <person name="Davis C.M."/>
            <person name="Simpson J.R."/>
            <person name="Lauterbach L."/>
            <person name="Steele A.D."/>
            <person name="Gui C."/>
            <person name="Meng S."/>
            <person name="Li G."/>
            <person name="Viehrig K."/>
            <person name="Ye F."/>
            <person name="Su P."/>
            <person name="Kiefer A.F."/>
            <person name="Nichols A."/>
            <person name="Cepeda A.J."/>
            <person name="Yan W."/>
            <person name="Fan B."/>
            <person name="Jiang Y."/>
            <person name="Adhikari A."/>
            <person name="Zheng C.-J."/>
            <person name="Schuster L."/>
            <person name="Cowan T.M."/>
            <person name="Smanski M.J."/>
            <person name="Chevrette M.G."/>
            <person name="De Carvalho L.P.S."/>
            <person name="Shen B."/>
        </authorList>
    </citation>
    <scope>NUCLEOTIDE SEQUENCE [LARGE SCALE GENOMIC DNA]</scope>
    <source>
        <strain evidence="2 3">NPDC049574</strain>
    </source>
</reference>
<gene>
    <name evidence="2" type="ORF">AB0K40_16795</name>
</gene>
<keyword evidence="3" id="KW-1185">Reference proteome</keyword>
<accession>A0ABV3H3Q7</accession>
<dbReference type="SUPFAM" id="SSF46785">
    <property type="entry name" value="Winged helix' DNA-binding domain"/>
    <property type="match status" value="1"/>
</dbReference>
<dbReference type="Pfam" id="PF13463">
    <property type="entry name" value="HTH_27"/>
    <property type="match status" value="1"/>
</dbReference>
<sequence>MNGLELFLLGHKLIRIGQDAIPRSGFHALTASARTILVDVFEHSGSSIGEITDRTGFPQSLVSATVAKFRDTGVMVTEPDPTDRRRTLVRPAPGMREQGQRQADAATVDDVLARALGVEPAEVTQIIATLESLAHRLSASEAGRDL</sequence>
<dbReference type="InterPro" id="IPR036390">
    <property type="entry name" value="WH_DNA-bd_sf"/>
</dbReference>
<feature type="domain" description="HTH marR-type" evidence="1">
    <location>
        <begin position="29"/>
        <end position="92"/>
    </location>
</feature>
<dbReference type="RefSeq" id="WP_364450267.1">
    <property type="nucleotide sequence ID" value="NZ_JBFARM010000005.1"/>
</dbReference>
<dbReference type="InterPro" id="IPR000835">
    <property type="entry name" value="HTH_MarR-typ"/>
</dbReference>
<evidence type="ECO:0000313" key="3">
    <source>
        <dbReference type="Proteomes" id="UP001552427"/>
    </source>
</evidence>
<evidence type="ECO:0000259" key="1">
    <source>
        <dbReference type="Pfam" id="PF13463"/>
    </source>
</evidence>
<dbReference type="InterPro" id="IPR036388">
    <property type="entry name" value="WH-like_DNA-bd_sf"/>
</dbReference>
<dbReference type="Gene3D" id="1.10.10.10">
    <property type="entry name" value="Winged helix-like DNA-binding domain superfamily/Winged helix DNA-binding domain"/>
    <property type="match status" value="1"/>
</dbReference>
<evidence type="ECO:0000313" key="2">
    <source>
        <dbReference type="EMBL" id="MEV4287162.1"/>
    </source>
</evidence>
<dbReference type="EMBL" id="JBFARM010000005">
    <property type="protein sequence ID" value="MEV4287162.1"/>
    <property type="molecule type" value="Genomic_DNA"/>
</dbReference>
<name>A0ABV3H3Q7_9ACTN</name>
<proteinExistence type="predicted"/>
<organism evidence="2 3">
    <name type="scientific">Nonomuraea bangladeshensis</name>
    <dbReference type="NCBI Taxonomy" id="404385"/>
    <lineage>
        <taxon>Bacteria</taxon>
        <taxon>Bacillati</taxon>
        <taxon>Actinomycetota</taxon>
        <taxon>Actinomycetes</taxon>
        <taxon>Streptosporangiales</taxon>
        <taxon>Streptosporangiaceae</taxon>
        <taxon>Nonomuraea</taxon>
    </lineage>
</organism>
<comment type="caution">
    <text evidence="2">The sequence shown here is derived from an EMBL/GenBank/DDBJ whole genome shotgun (WGS) entry which is preliminary data.</text>
</comment>